<proteinExistence type="predicted"/>
<feature type="chain" id="PRO_5029596668" description="Lipoprotein" evidence="1">
    <location>
        <begin position="27"/>
        <end position="141"/>
    </location>
</feature>
<comment type="caution">
    <text evidence="2">The sequence shown here is derived from an EMBL/GenBank/DDBJ whole genome shotgun (WGS) entry which is preliminary data.</text>
</comment>
<protein>
    <recommendedName>
        <fullName evidence="4">Lipoprotein</fullName>
    </recommendedName>
</protein>
<reference evidence="3" key="1">
    <citation type="submission" date="2019-06" db="EMBL/GenBank/DDBJ databases">
        <title>Gordonia isolated from sludge of a wastewater treatment plant.</title>
        <authorList>
            <person name="Tamura T."/>
            <person name="Aoyama K."/>
            <person name="Kang Y."/>
            <person name="Saito S."/>
            <person name="Akiyama N."/>
            <person name="Yazawa K."/>
            <person name="Gonoi T."/>
            <person name="Mikami Y."/>
        </authorList>
    </citation>
    <scope>NUCLEOTIDE SEQUENCE [LARGE SCALE GENOMIC DNA]</scope>
    <source>
        <strain evidence="3">NBRC 107697</strain>
    </source>
</reference>
<evidence type="ECO:0008006" key="4">
    <source>
        <dbReference type="Google" id="ProtNLM"/>
    </source>
</evidence>
<feature type="signal peptide" evidence="1">
    <location>
        <begin position="1"/>
        <end position="26"/>
    </location>
</feature>
<name>A0A7I9V0U6_9ACTN</name>
<dbReference type="PROSITE" id="PS51257">
    <property type="entry name" value="PROKAR_LIPOPROTEIN"/>
    <property type="match status" value="1"/>
</dbReference>
<sequence>MKARRRMALGALGALALVLTACGTDAKTPVATGQPRPSTMTTAVATVVRDAAASLAVGDVDGFLAKQCPQVRSQIAADPQALAELVERNRGIVVESVTGVDISGDNADAQVVYTHQSDPDYPSWTADVPLVRADGGWQMCG</sequence>
<evidence type="ECO:0000256" key="1">
    <source>
        <dbReference type="SAM" id="SignalP"/>
    </source>
</evidence>
<dbReference type="AlphaFoldDB" id="A0A7I9V0U6"/>
<keyword evidence="1" id="KW-0732">Signal</keyword>
<keyword evidence="3" id="KW-1185">Reference proteome</keyword>
<accession>A0A7I9V0U6</accession>
<gene>
    <name evidence="2" type="ORF">nbrc107697_27190</name>
</gene>
<evidence type="ECO:0000313" key="2">
    <source>
        <dbReference type="EMBL" id="GED98680.1"/>
    </source>
</evidence>
<evidence type="ECO:0000313" key="3">
    <source>
        <dbReference type="Proteomes" id="UP000444980"/>
    </source>
</evidence>
<dbReference type="Proteomes" id="UP000444980">
    <property type="component" value="Unassembled WGS sequence"/>
</dbReference>
<organism evidence="2 3">
    <name type="scientific">Gordonia crocea</name>
    <dbReference type="NCBI Taxonomy" id="589162"/>
    <lineage>
        <taxon>Bacteria</taxon>
        <taxon>Bacillati</taxon>
        <taxon>Actinomycetota</taxon>
        <taxon>Actinomycetes</taxon>
        <taxon>Mycobacteriales</taxon>
        <taxon>Gordoniaceae</taxon>
        <taxon>Gordonia</taxon>
    </lineage>
</organism>
<dbReference type="EMBL" id="BJOU01000008">
    <property type="protein sequence ID" value="GED98680.1"/>
    <property type="molecule type" value="Genomic_DNA"/>
</dbReference>